<dbReference type="Proteomes" id="UP001075354">
    <property type="component" value="Chromosome 15"/>
</dbReference>
<dbReference type="PANTHER" id="PTHR11820:SF7">
    <property type="entry name" value="ACYLPYRUVASE FAHD1, MITOCHONDRIAL"/>
    <property type="match status" value="1"/>
</dbReference>
<dbReference type="GO" id="GO:0018773">
    <property type="term" value="F:acetylpyruvate hydrolase activity"/>
    <property type="evidence" value="ECO:0007669"/>
    <property type="project" value="TreeGrafter"/>
</dbReference>
<dbReference type="GO" id="GO:0005739">
    <property type="term" value="C:mitochondrion"/>
    <property type="evidence" value="ECO:0007669"/>
    <property type="project" value="TreeGrafter"/>
</dbReference>
<organism evidence="7 8">
    <name type="scientific">Megalurothrips usitatus</name>
    <name type="common">bean blossom thrips</name>
    <dbReference type="NCBI Taxonomy" id="439358"/>
    <lineage>
        <taxon>Eukaryota</taxon>
        <taxon>Metazoa</taxon>
        <taxon>Ecdysozoa</taxon>
        <taxon>Arthropoda</taxon>
        <taxon>Hexapoda</taxon>
        <taxon>Insecta</taxon>
        <taxon>Pterygota</taxon>
        <taxon>Neoptera</taxon>
        <taxon>Paraneoptera</taxon>
        <taxon>Thysanoptera</taxon>
        <taxon>Terebrantia</taxon>
        <taxon>Thripoidea</taxon>
        <taxon>Thripidae</taxon>
        <taxon>Megalurothrips</taxon>
    </lineage>
</organism>
<evidence type="ECO:0000256" key="2">
    <source>
        <dbReference type="ARBA" id="ARBA00022723"/>
    </source>
</evidence>
<comment type="caution">
    <text evidence="7">The sequence shown here is derived from an EMBL/GenBank/DDBJ whole genome shotgun (WGS) entry which is preliminary data.</text>
</comment>
<evidence type="ECO:0000256" key="3">
    <source>
        <dbReference type="ARBA" id="ARBA00042340"/>
    </source>
</evidence>
<sequence length="220" mass="23694">MLPSPVGLENFTETGKKVIGAGLNYRSFAASEKLPLPDEPIIFLKATSSYSRLGEDLQVSATDQVNAEVELGVVIGRPCRRVSEERAGDYVGGYCLALDMTNITLLQRLRAASGPWALAKAFDSACPVSRFIPKEALPEPQNARLWMNVNGQVMQDDSTSGMIFPIARLVSYISHFMTLEPGDVILTGTPAGPCPLHPGDTVECGLGSLVSARFTVTHQQ</sequence>
<comment type="catalytic activity">
    <reaction evidence="4">
        <text>oxaloacetate = enol-oxaloacetate</text>
        <dbReference type="Rhea" id="RHEA:16021"/>
        <dbReference type="ChEBI" id="CHEBI:16452"/>
        <dbReference type="ChEBI" id="CHEBI:17479"/>
        <dbReference type="EC" id="5.3.2.2"/>
    </reaction>
    <physiologicalReaction direction="right-to-left" evidence="4">
        <dbReference type="Rhea" id="RHEA:16023"/>
    </physiologicalReaction>
</comment>
<name>A0AAV7X2Z4_9NEOP</name>
<dbReference type="EMBL" id="JAPTSV010000015">
    <property type="protein sequence ID" value="KAJ1520288.1"/>
    <property type="molecule type" value="Genomic_DNA"/>
</dbReference>
<keyword evidence="2" id="KW-0479">Metal-binding</keyword>
<dbReference type="Gene3D" id="3.90.850.10">
    <property type="entry name" value="Fumarylacetoacetase-like, C-terminal domain"/>
    <property type="match status" value="1"/>
</dbReference>
<dbReference type="SUPFAM" id="SSF56529">
    <property type="entry name" value="FAH"/>
    <property type="match status" value="1"/>
</dbReference>
<evidence type="ECO:0000259" key="6">
    <source>
        <dbReference type="Pfam" id="PF01557"/>
    </source>
</evidence>
<proteinExistence type="inferred from homology"/>
<comment type="similarity">
    <text evidence="1">Belongs to the FAH family.</text>
</comment>
<dbReference type="EC" id="5.3.2.2" evidence="5"/>
<keyword evidence="8" id="KW-1185">Reference proteome</keyword>
<gene>
    <name evidence="7" type="ORF">ONE63_004489</name>
</gene>
<evidence type="ECO:0000313" key="7">
    <source>
        <dbReference type="EMBL" id="KAJ1520288.1"/>
    </source>
</evidence>
<reference evidence="7" key="1">
    <citation type="submission" date="2022-12" db="EMBL/GenBank/DDBJ databases">
        <title>Chromosome-level genome assembly of the bean flower thrips Megalurothrips usitatus.</title>
        <authorList>
            <person name="Ma L."/>
            <person name="Liu Q."/>
            <person name="Li H."/>
            <person name="Cai W."/>
        </authorList>
    </citation>
    <scope>NUCLEOTIDE SEQUENCE</scope>
    <source>
        <strain evidence="7">Cailab_2022a</strain>
    </source>
</reference>
<accession>A0AAV7X2Z4</accession>
<evidence type="ECO:0000256" key="5">
    <source>
        <dbReference type="ARBA" id="ARBA00044973"/>
    </source>
</evidence>
<evidence type="ECO:0000313" key="8">
    <source>
        <dbReference type="Proteomes" id="UP001075354"/>
    </source>
</evidence>
<dbReference type="Pfam" id="PF01557">
    <property type="entry name" value="FAA_hydrolase"/>
    <property type="match status" value="1"/>
</dbReference>
<dbReference type="PANTHER" id="PTHR11820">
    <property type="entry name" value="ACYLPYRUVASE"/>
    <property type="match status" value="1"/>
</dbReference>
<dbReference type="GO" id="GO:0050163">
    <property type="term" value="F:oxaloacetate tautomerase activity"/>
    <property type="evidence" value="ECO:0007669"/>
    <property type="project" value="UniProtKB-EC"/>
</dbReference>
<dbReference type="InterPro" id="IPR011234">
    <property type="entry name" value="Fumarylacetoacetase-like_C"/>
</dbReference>
<dbReference type="InterPro" id="IPR036663">
    <property type="entry name" value="Fumarylacetoacetase_C_sf"/>
</dbReference>
<evidence type="ECO:0000256" key="1">
    <source>
        <dbReference type="ARBA" id="ARBA00010211"/>
    </source>
</evidence>
<dbReference type="GO" id="GO:0046872">
    <property type="term" value="F:metal ion binding"/>
    <property type="evidence" value="ECO:0007669"/>
    <property type="project" value="UniProtKB-KW"/>
</dbReference>
<feature type="domain" description="Fumarylacetoacetase-like C-terminal" evidence="6">
    <location>
        <begin position="17"/>
        <end position="216"/>
    </location>
</feature>
<protein>
    <recommendedName>
        <fullName evidence="5">oxaloacetate tautomerase</fullName>
        <ecNumber evidence="5">5.3.2.2</ecNumber>
    </recommendedName>
    <alternativeName>
        <fullName evidence="3">Fumarylacetoacetate hydrolase domain-containing protein 1</fullName>
    </alternativeName>
</protein>
<dbReference type="AlphaFoldDB" id="A0AAV7X2Z4"/>
<evidence type="ECO:0000256" key="4">
    <source>
        <dbReference type="ARBA" id="ARBA00044911"/>
    </source>
</evidence>